<feature type="non-terminal residue" evidence="1">
    <location>
        <position position="107"/>
    </location>
</feature>
<reference evidence="1 2" key="1">
    <citation type="submission" date="2014-06" db="EMBL/GenBank/DDBJ databases">
        <authorList>
            <person name="Ju J."/>
            <person name="Zhang J."/>
        </authorList>
    </citation>
    <scope>NUCLEOTIDE SEQUENCE [LARGE SCALE GENOMIC DNA]</scope>
    <source>
        <strain evidence="1 2">DsW_47</strain>
    </source>
</reference>
<proteinExistence type="predicted"/>
<dbReference type="EMBL" id="JOMQ01000155">
    <property type="protein sequence ID" value="OUI97471.1"/>
    <property type="molecule type" value="Genomic_DNA"/>
</dbReference>
<protein>
    <submittedName>
        <fullName evidence="1">Uncharacterized protein</fullName>
    </submittedName>
</protein>
<dbReference type="AlphaFoldDB" id="A0A1Z5YQY4"/>
<organism evidence="1 2">
    <name type="scientific">Acetobacter cibinongensis</name>
    <dbReference type="NCBI Taxonomy" id="146475"/>
    <lineage>
        <taxon>Bacteria</taxon>
        <taxon>Pseudomonadati</taxon>
        <taxon>Pseudomonadota</taxon>
        <taxon>Alphaproteobacteria</taxon>
        <taxon>Acetobacterales</taxon>
        <taxon>Acetobacteraceae</taxon>
        <taxon>Acetobacter</taxon>
    </lineage>
</organism>
<evidence type="ECO:0000313" key="2">
    <source>
        <dbReference type="Proteomes" id="UP000196086"/>
    </source>
</evidence>
<accession>A0A1Z5YQY4</accession>
<sequence length="107" mass="11088">EIRMARFQATFVRVPPDPAGTGLFSRIIDTLTSVLETADALVDQGLLAIRSVLSVISLPLALVSSVTNVVSMTMGVWDAVTGSTASLPIRTAAAEPLAALKNGVVVP</sequence>
<gene>
    <name evidence="1" type="ORF">HK14_02960</name>
</gene>
<comment type="caution">
    <text evidence="1">The sequence shown here is derived from an EMBL/GenBank/DDBJ whole genome shotgun (WGS) entry which is preliminary data.</text>
</comment>
<name>A0A1Z5YQY4_9PROT</name>
<feature type="non-terminal residue" evidence="1">
    <location>
        <position position="1"/>
    </location>
</feature>
<evidence type="ECO:0000313" key="1">
    <source>
        <dbReference type="EMBL" id="OUI97471.1"/>
    </source>
</evidence>
<dbReference type="Proteomes" id="UP000196086">
    <property type="component" value="Unassembled WGS sequence"/>
</dbReference>